<dbReference type="InterPro" id="IPR010982">
    <property type="entry name" value="Lambda_DNA-bd_dom_sf"/>
</dbReference>
<dbReference type="Gene3D" id="1.10.260.40">
    <property type="entry name" value="lambda repressor-like DNA-binding domains"/>
    <property type="match status" value="1"/>
</dbReference>
<evidence type="ECO:0000313" key="3">
    <source>
        <dbReference type="Proteomes" id="UP000641588"/>
    </source>
</evidence>
<protein>
    <submittedName>
        <fullName evidence="2">Helix-turn-helix domain-containing protein</fullName>
    </submittedName>
</protein>
<evidence type="ECO:0000259" key="1">
    <source>
        <dbReference type="SMART" id="SM00530"/>
    </source>
</evidence>
<dbReference type="PANTHER" id="PTHR35010">
    <property type="entry name" value="BLL4672 PROTEIN-RELATED"/>
    <property type="match status" value="1"/>
</dbReference>
<dbReference type="Gene3D" id="3.30.450.180">
    <property type="match status" value="1"/>
</dbReference>
<organism evidence="2 3">
    <name type="scientific">Paenibacillus foliorum</name>
    <dbReference type="NCBI Taxonomy" id="2654974"/>
    <lineage>
        <taxon>Bacteria</taxon>
        <taxon>Bacillati</taxon>
        <taxon>Bacillota</taxon>
        <taxon>Bacilli</taxon>
        <taxon>Bacillales</taxon>
        <taxon>Paenibacillaceae</taxon>
        <taxon>Paenibacillus</taxon>
    </lineage>
</organism>
<dbReference type="CDD" id="cd00093">
    <property type="entry name" value="HTH_XRE"/>
    <property type="match status" value="1"/>
</dbReference>
<comment type="caution">
    <text evidence="2">The sequence shown here is derived from an EMBL/GenBank/DDBJ whole genome shotgun (WGS) entry which is preliminary data.</text>
</comment>
<dbReference type="GO" id="GO:0003677">
    <property type="term" value="F:DNA binding"/>
    <property type="evidence" value="ECO:0007669"/>
    <property type="project" value="InterPro"/>
</dbReference>
<dbReference type="AlphaFoldDB" id="A0A972GUM4"/>
<dbReference type="EMBL" id="WHOD01000109">
    <property type="protein sequence ID" value="NOU97166.1"/>
    <property type="molecule type" value="Genomic_DNA"/>
</dbReference>
<dbReference type="InterPro" id="IPR001387">
    <property type="entry name" value="Cro/C1-type_HTH"/>
</dbReference>
<accession>A0A972GUM4</accession>
<evidence type="ECO:0000313" key="2">
    <source>
        <dbReference type="EMBL" id="NOU97166.1"/>
    </source>
</evidence>
<dbReference type="Pfam" id="PF17765">
    <property type="entry name" value="MLTR_LBD"/>
    <property type="match status" value="1"/>
</dbReference>
<dbReference type="SUPFAM" id="SSF47413">
    <property type="entry name" value="lambda repressor-like DNA-binding domains"/>
    <property type="match status" value="1"/>
</dbReference>
<reference evidence="2" key="1">
    <citation type="submission" date="2019-10" db="EMBL/GenBank/DDBJ databases">
        <title>Description of Paenibacillus glebae sp. nov.</title>
        <authorList>
            <person name="Carlier A."/>
            <person name="Qi S."/>
        </authorList>
    </citation>
    <scope>NUCLEOTIDE SEQUENCE</scope>
    <source>
        <strain evidence="2">LMG 31456</strain>
    </source>
</reference>
<dbReference type="Proteomes" id="UP000641588">
    <property type="component" value="Unassembled WGS sequence"/>
</dbReference>
<feature type="domain" description="HTH cro/C1-type" evidence="1">
    <location>
        <begin position="12"/>
        <end position="84"/>
    </location>
</feature>
<name>A0A972GUM4_9BACL</name>
<proteinExistence type="predicted"/>
<sequence>MDADRLHTLGQFLKTARTKLTPDAAGFTGGGRRRTPGLRREEVAQLAGVSTTWYTWLEQGRNIQVSALVLERIATALQLNTTDRGYLFTMALRQATSIFSETPPVIDPTLQRILDYLCPCPAFIADRRCDIIGWNKAASIIFGDIGPFSREDRNIVWLSFMKPEVREMVVNWEDFAKDFLTIFRNYQGQYHGDPWYDEFIEHCGQINPMFKQLWQRSELPAVPKTLREINHPNAGSMRFELTSFQVYARADLRCCVYTPIPDTETEAKLEQLLIAVS</sequence>
<keyword evidence="3" id="KW-1185">Reference proteome</keyword>
<dbReference type="Pfam" id="PF13560">
    <property type="entry name" value="HTH_31"/>
    <property type="match status" value="1"/>
</dbReference>
<dbReference type="InterPro" id="IPR041413">
    <property type="entry name" value="MLTR_LBD"/>
</dbReference>
<dbReference type="SMART" id="SM00530">
    <property type="entry name" value="HTH_XRE"/>
    <property type="match status" value="1"/>
</dbReference>
<gene>
    <name evidence="2" type="ORF">GC093_28650</name>
</gene>